<protein>
    <submittedName>
        <fullName evidence="2">Uncharacterized protein</fullName>
    </submittedName>
</protein>
<dbReference type="Proteomes" id="UP000214603">
    <property type="component" value="Unassembled WGS sequence"/>
</dbReference>
<evidence type="ECO:0000313" key="3">
    <source>
        <dbReference type="Proteomes" id="UP000214603"/>
    </source>
</evidence>
<dbReference type="Pfam" id="PF10746">
    <property type="entry name" value="Phage_holin_2_2"/>
    <property type="match status" value="1"/>
</dbReference>
<reference evidence="3" key="1">
    <citation type="submission" date="2017-06" db="EMBL/GenBank/DDBJ databases">
        <title>Herbaspirillum phytohormonus sp. nov., isolated from the root nodule of Robinia pseudoacacia in lead-zinc mine.</title>
        <authorList>
            <person name="Fan M."/>
            <person name="Lin Y."/>
        </authorList>
    </citation>
    <scope>NUCLEOTIDE SEQUENCE [LARGE SCALE GENOMIC DNA]</scope>
    <source>
        <strain evidence="3">SC-089</strain>
    </source>
</reference>
<accession>A0A225M1P2</accession>
<evidence type="ECO:0000256" key="1">
    <source>
        <dbReference type="SAM" id="Phobius"/>
    </source>
</evidence>
<sequence length="77" mass="8447">MTSVPEIIKTVVEYARAAVDVAVDSKFAPAAAAPPAVVTSTTLLGITWQNWMYILTALYTLLLVVGWLWNAARKLRK</sequence>
<proteinExistence type="predicted"/>
<keyword evidence="3" id="KW-1185">Reference proteome</keyword>
<dbReference type="EMBL" id="NJIH01000013">
    <property type="protein sequence ID" value="OWT55275.1"/>
    <property type="molecule type" value="Genomic_DNA"/>
</dbReference>
<name>A0A225M1P2_9BURK</name>
<keyword evidence="1" id="KW-1133">Transmembrane helix</keyword>
<gene>
    <name evidence="2" type="ORF">CEY11_21435</name>
</gene>
<feature type="transmembrane region" description="Helical" evidence="1">
    <location>
        <begin position="51"/>
        <end position="69"/>
    </location>
</feature>
<dbReference type="InterPro" id="IPR019682">
    <property type="entry name" value="Phage_T7_Gp17.5_holin"/>
</dbReference>
<dbReference type="RefSeq" id="WP_088605462.1">
    <property type="nucleotide sequence ID" value="NZ_NJIH01000013.1"/>
</dbReference>
<dbReference type="AlphaFoldDB" id="A0A225M1P2"/>
<evidence type="ECO:0000313" key="2">
    <source>
        <dbReference type="EMBL" id="OWT55275.1"/>
    </source>
</evidence>
<comment type="caution">
    <text evidence="2">The sequence shown here is derived from an EMBL/GenBank/DDBJ whole genome shotgun (WGS) entry which is preliminary data.</text>
</comment>
<keyword evidence="1" id="KW-0472">Membrane</keyword>
<dbReference type="GO" id="GO:0044659">
    <property type="term" value="P:viral release from host cell by cytolysis"/>
    <property type="evidence" value="ECO:0007669"/>
    <property type="project" value="InterPro"/>
</dbReference>
<keyword evidence="1" id="KW-0812">Transmembrane</keyword>
<organism evidence="2 3">
    <name type="scientific">Candidimonas nitroreducens</name>
    <dbReference type="NCBI Taxonomy" id="683354"/>
    <lineage>
        <taxon>Bacteria</taxon>
        <taxon>Pseudomonadati</taxon>
        <taxon>Pseudomonadota</taxon>
        <taxon>Betaproteobacteria</taxon>
        <taxon>Burkholderiales</taxon>
        <taxon>Alcaligenaceae</taxon>
        <taxon>Candidimonas</taxon>
    </lineage>
</organism>